<dbReference type="Gene3D" id="3.30.420.10">
    <property type="entry name" value="Ribonuclease H-like superfamily/Ribonuclease H"/>
    <property type="match status" value="1"/>
</dbReference>
<gene>
    <name evidence="9" type="ORF">KSP39_PZI019566</name>
</gene>
<dbReference type="PROSITE" id="PS50994">
    <property type="entry name" value="INTEGRASE"/>
    <property type="match status" value="1"/>
</dbReference>
<evidence type="ECO:0000256" key="4">
    <source>
        <dbReference type="ARBA" id="ARBA00022722"/>
    </source>
</evidence>
<dbReference type="GO" id="GO:0003676">
    <property type="term" value="F:nucleic acid binding"/>
    <property type="evidence" value="ECO:0007669"/>
    <property type="project" value="InterPro"/>
</dbReference>
<dbReference type="InterPro" id="IPR043128">
    <property type="entry name" value="Rev_trsase/Diguanyl_cyclase"/>
</dbReference>
<dbReference type="InterPro" id="IPR001584">
    <property type="entry name" value="Integrase_cat-core"/>
</dbReference>
<keyword evidence="10" id="KW-1185">Reference proteome</keyword>
<dbReference type="InterPro" id="IPR000477">
    <property type="entry name" value="RT_dom"/>
</dbReference>
<keyword evidence="4" id="KW-0540">Nuclease</keyword>
<dbReference type="InterPro" id="IPR050951">
    <property type="entry name" value="Retrovirus_Pol_polyprotein"/>
</dbReference>
<feature type="domain" description="Integrase catalytic" evidence="8">
    <location>
        <begin position="430"/>
        <end position="544"/>
    </location>
</feature>
<dbReference type="GO" id="GO:0006508">
    <property type="term" value="P:proteolysis"/>
    <property type="evidence" value="ECO:0007669"/>
    <property type="project" value="UniProtKB-KW"/>
</dbReference>
<organism evidence="9 10">
    <name type="scientific">Platanthera zijinensis</name>
    <dbReference type="NCBI Taxonomy" id="2320716"/>
    <lineage>
        <taxon>Eukaryota</taxon>
        <taxon>Viridiplantae</taxon>
        <taxon>Streptophyta</taxon>
        <taxon>Embryophyta</taxon>
        <taxon>Tracheophyta</taxon>
        <taxon>Spermatophyta</taxon>
        <taxon>Magnoliopsida</taxon>
        <taxon>Liliopsida</taxon>
        <taxon>Asparagales</taxon>
        <taxon>Orchidaceae</taxon>
        <taxon>Orchidoideae</taxon>
        <taxon>Orchideae</taxon>
        <taxon>Orchidinae</taxon>
        <taxon>Platanthera</taxon>
    </lineage>
</organism>
<evidence type="ECO:0000313" key="9">
    <source>
        <dbReference type="EMBL" id="KAK8923731.1"/>
    </source>
</evidence>
<dbReference type="Pfam" id="PF17921">
    <property type="entry name" value="Integrase_H2C2"/>
    <property type="match status" value="1"/>
</dbReference>
<evidence type="ECO:0000313" key="10">
    <source>
        <dbReference type="Proteomes" id="UP001418222"/>
    </source>
</evidence>
<dbReference type="PANTHER" id="PTHR37984">
    <property type="entry name" value="PROTEIN CBG26694"/>
    <property type="match status" value="1"/>
</dbReference>
<evidence type="ECO:0000256" key="2">
    <source>
        <dbReference type="ARBA" id="ARBA00022679"/>
    </source>
</evidence>
<dbReference type="FunFam" id="1.10.340.70:FF:000001">
    <property type="entry name" value="Retrovirus-related Pol polyprotein from transposon gypsy-like Protein"/>
    <property type="match status" value="1"/>
</dbReference>
<dbReference type="Pfam" id="PF00078">
    <property type="entry name" value="RVT_1"/>
    <property type="match status" value="1"/>
</dbReference>
<dbReference type="Gene3D" id="3.10.10.10">
    <property type="entry name" value="HIV Type 1 Reverse Transcriptase, subunit A, domain 1"/>
    <property type="match status" value="1"/>
</dbReference>
<accession>A0AAP0B1S7</accession>
<keyword evidence="3" id="KW-0548">Nucleotidyltransferase</keyword>
<dbReference type="PANTHER" id="PTHR37984:SF5">
    <property type="entry name" value="PROTEIN NYNRIN-LIKE"/>
    <property type="match status" value="1"/>
</dbReference>
<dbReference type="GO" id="GO:0015074">
    <property type="term" value="P:DNA integration"/>
    <property type="evidence" value="ECO:0007669"/>
    <property type="project" value="InterPro"/>
</dbReference>
<dbReference type="AlphaFoldDB" id="A0AAP0B1S7"/>
<evidence type="ECO:0000256" key="3">
    <source>
        <dbReference type="ARBA" id="ARBA00022695"/>
    </source>
</evidence>
<dbReference type="InterPro" id="IPR046341">
    <property type="entry name" value="SET_dom_sf"/>
</dbReference>
<dbReference type="SUPFAM" id="SSF53098">
    <property type="entry name" value="Ribonuclease H-like"/>
    <property type="match status" value="1"/>
</dbReference>
<dbReference type="InterPro" id="IPR036397">
    <property type="entry name" value="RNaseH_sf"/>
</dbReference>
<dbReference type="InterPro" id="IPR041588">
    <property type="entry name" value="Integrase_H2C2"/>
</dbReference>
<dbReference type="InterPro" id="IPR012337">
    <property type="entry name" value="RNaseH-like_sf"/>
</dbReference>
<dbReference type="CDD" id="cd01647">
    <property type="entry name" value="RT_LTR"/>
    <property type="match status" value="1"/>
</dbReference>
<dbReference type="GO" id="GO:0004519">
    <property type="term" value="F:endonuclease activity"/>
    <property type="evidence" value="ECO:0007669"/>
    <property type="project" value="UniProtKB-KW"/>
</dbReference>
<evidence type="ECO:0000256" key="1">
    <source>
        <dbReference type="ARBA" id="ARBA00022670"/>
    </source>
</evidence>
<dbReference type="CDD" id="cd10527">
    <property type="entry name" value="SET_LSMT"/>
    <property type="match status" value="1"/>
</dbReference>
<dbReference type="Gene3D" id="3.30.70.270">
    <property type="match status" value="1"/>
</dbReference>
<evidence type="ECO:0000259" key="8">
    <source>
        <dbReference type="PROSITE" id="PS50994"/>
    </source>
</evidence>
<evidence type="ECO:0000256" key="6">
    <source>
        <dbReference type="ARBA" id="ARBA00022801"/>
    </source>
</evidence>
<reference evidence="9 10" key="1">
    <citation type="journal article" date="2022" name="Nat. Plants">
        <title>Genomes of leafy and leafless Platanthera orchids illuminate the evolution of mycoheterotrophy.</title>
        <authorList>
            <person name="Li M.H."/>
            <person name="Liu K.W."/>
            <person name="Li Z."/>
            <person name="Lu H.C."/>
            <person name="Ye Q.L."/>
            <person name="Zhang D."/>
            <person name="Wang J.Y."/>
            <person name="Li Y.F."/>
            <person name="Zhong Z.M."/>
            <person name="Liu X."/>
            <person name="Yu X."/>
            <person name="Liu D.K."/>
            <person name="Tu X.D."/>
            <person name="Liu B."/>
            <person name="Hao Y."/>
            <person name="Liao X.Y."/>
            <person name="Jiang Y.T."/>
            <person name="Sun W.H."/>
            <person name="Chen J."/>
            <person name="Chen Y.Q."/>
            <person name="Ai Y."/>
            <person name="Zhai J.W."/>
            <person name="Wu S.S."/>
            <person name="Zhou Z."/>
            <person name="Hsiao Y.Y."/>
            <person name="Wu W.L."/>
            <person name="Chen Y.Y."/>
            <person name="Lin Y.F."/>
            <person name="Hsu J.L."/>
            <person name="Li C.Y."/>
            <person name="Wang Z.W."/>
            <person name="Zhao X."/>
            <person name="Zhong W.Y."/>
            <person name="Ma X.K."/>
            <person name="Ma L."/>
            <person name="Huang J."/>
            <person name="Chen G.Z."/>
            <person name="Huang M.Z."/>
            <person name="Huang L."/>
            <person name="Peng D.H."/>
            <person name="Luo Y.B."/>
            <person name="Zou S.Q."/>
            <person name="Chen S.P."/>
            <person name="Lan S."/>
            <person name="Tsai W.C."/>
            <person name="Van de Peer Y."/>
            <person name="Liu Z.J."/>
        </authorList>
    </citation>
    <scope>NUCLEOTIDE SEQUENCE [LARGE SCALE GENOMIC DNA]</scope>
    <source>
        <strain evidence="9">Lor287</strain>
    </source>
</reference>
<dbReference type="InterPro" id="IPR043502">
    <property type="entry name" value="DNA/RNA_pol_sf"/>
</dbReference>
<dbReference type="FunFam" id="3.10.10.10:FF:000007">
    <property type="entry name" value="Retrovirus-related Pol polyprotein from transposon 17.6-like Protein"/>
    <property type="match status" value="1"/>
</dbReference>
<dbReference type="Gene3D" id="1.10.340.70">
    <property type="match status" value="1"/>
</dbReference>
<name>A0AAP0B1S7_9ASPA</name>
<dbReference type="GO" id="GO:0003964">
    <property type="term" value="F:RNA-directed DNA polymerase activity"/>
    <property type="evidence" value="ECO:0007669"/>
    <property type="project" value="UniProtKB-KW"/>
</dbReference>
<evidence type="ECO:0000256" key="7">
    <source>
        <dbReference type="ARBA" id="ARBA00022918"/>
    </source>
</evidence>
<dbReference type="SUPFAM" id="SSF82199">
    <property type="entry name" value="SET domain"/>
    <property type="match status" value="1"/>
</dbReference>
<proteinExistence type="predicted"/>
<dbReference type="Gene3D" id="3.90.1410.10">
    <property type="entry name" value="set domain protein methyltransferase, domain 1"/>
    <property type="match status" value="1"/>
</dbReference>
<dbReference type="Proteomes" id="UP001418222">
    <property type="component" value="Unassembled WGS sequence"/>
</dbReference>
<comment type="caution">
    <text evidence="9">The sequence shown here is derived from an EMBL/GenBank/DDBJ whole genome shotgun (WGS) entry which is preliminary data.</text>
</comment>
<keyword evidence="7" id="KW-0695">RNA-directed DNA polymerase</keyword>
<dbReference type="SUPFAM" id="SSF56672">
    <property type="entry name" value="DNA/RNA polymerases"/>
    <property type="match status" value="1"/>
</dbReference>
<keyword evidence="2" id="KW-0808">Transferase</keyword>
<keyword evidence="1" id="KW-0645">Protease</keyword>
<protein>
    <recommendedName>
        <fullName evidence="8">Integrase catalytic domain-containing protein</fullName>
    </recommendedName>
</protein>
<evidence type="ECO:0000256" key="5">
    <source>
        <dbReference type="ARBA" id="ARBA00022759"/>
    </source>
</evidence>
<dbReference type="EMBL" id="JBBWWQ010000017">
    <property type="protein sequence ID" value="KAK8923731.1"/>
    <property type="molecule type" value="Genomic_DNA"/>
</dbReference>
<keyword evidence="5" id="KW-0255">Endonuclease</keyword>
<sequence>MTMEFIQGGKGYCLNGLKTSPMKEVTLCFLERSWDQEVPMAVIMELAPLPTSPQDVPEQMPSLLVQYFDIFQEPHSLPSQRFRDHQIILKEEAEPTNIWPYHYPHIQKAEIEQSVKDKFPIPMIEELLEELHGARLFMKLDLCSGYHQIRMKKEDIYKTAFRTHDDHYEFLVMPFGLSNASYTFQEVMNEIFRPHLRRSVSIFFEDILIYNASWQEHLQDVEQLLAILRQHQLYAKLSKCSFGQAMVEYLGHIVSEQGVHADSKKIESMQTRSEWRGCWANDYEIVYKQGKKNVVVDALSCIPEGTLHHFSGPLIGALDDIQAEILQDPDLCSIVESLQQELAITPGFHLQNGHLYYHDKVVIPTSSPWRITMLLEFHSSLIGGHAGVLHTLQRIRANVFWKGQQKDVQQFVRQCEICQRQKYKTTSPACLLTPLEILQQIWDTVFMDFIDDLPRSQGQTVILVLVDKMSKYDHSLALHHPYMGESVADLFVREIIQLHCISRTIISDRDSVFVGNFWRELFRLQGTRLCMSTAHHPQKDGQTKVCPTLPEATHSGELRTLPEEVLLTKWKKRGTEYHQEILVKWMNLSAAHNTQVDLLEFRELYPDFHLEDKLVADAGGNVMTPHNDRFTEELWAMRLGLRLLQERAASGSFWWPYISNLPETFSAPIFFSGADIKNIQYIPLVHQVNKRCSFLLEFEKEAKTLLETLNPKNHPFGGQDVNASSLGWAMTAVSSRAFCLHGEVLTDGKKTDIHMLLPLIDMCNHSFYPNAKIVQEQEKGCSKMLIKVSLF</sequence>
<dbReference type="GO" id="GO:0008233">
    <property type="term" value="F:peptidase activity"/>
    <property type="evidence" value="ECO:0007669"/>
    <property type="project" value="UniProtKB-KW"/>
</dbReference>
<keyword evidence="6" id="KW-0378">Hydrolase</keyword>